<keyword evidence="3" id="KW-0802">TPR repeat</keyword>
<dbReference type="Gene3D" id="1.25.40.10">
    <property type="entry name" value="Tetratricopeptide repeat domain"/>
    <property type="match status" value="3"/>
</dbReference>
<dbReference type="PANTHER" id="PTHR22647">
    <property type="entry name" value="SH3 DOMAIN AND TETRATRICOPEPTIDE REPEATS CONTAINING PROTEIN"/>
    <property type="match status" value="1"/>
</dbReference>
<dbReference type="PROSITE" id="PS50005">
    <property type="entry name" value="TPR"/>
    <property type="match status" value="1"/>
</dbReference>
<sequence>MSRAVHRNSNVQVGNGLESVRKRRTLRHELSAGEQYADHDLDLNKDTFGAMEQKPSRGSMKRQRSTSEDSTPTVLPVQLAMVRGPDRLPDGEGAQDVLRGKLRLLEADPGKVTTLLCELSAHLLTINSEDNTINVTFKTFEEIWKFNTYYKMGFLGQCMENLLLDQNFWLNSLDQEDAGIEIHINEETINLMYRAILMQEGSFYATCTSNQMFDSSTSGSDLYLEKGDIALFEPPFLGSGWTVLSLADGSRGTKPKPALEPVIPFYEWFLKSCPEGTIAGNGKETHSFPFQFATGACVATEDYDASTADELSFEAGDRIAVVGLLVSCFQWFLGRRETNGDVGLVQTHLVKPTDTLCESTDIFLDTEDRLFLKLEQEKIKEETIGMLKRTSQSDVGTVYQLDLINDSPAISSEEDEYTNTKTEVELKSKIVDYLHSLNASNGSASPSDDMIESSDEEQESKDLPSFIVCSEKDGTSSDGHHSLLSFLGSPDFREELRSLYISYPEFLMSCFQGHADEEELVAYLAVARETARKKRQWWAQSRICFLLGQMCASRSKFSQARVYYEEALAVPRDSFTDTHMLAALYTNLALIYLTQKNTEKYFAMSERLAALLMGVPDAISGTEDPEVLKFLLKKAILFHNKPAEARGCFLLAKLHLKLGEAVSAVPFLERLQILSRKLDGVCEGTRSHGYLLLGRLYSDIGLPHLAVSSAHQASLQKSTTLSDCLCGISLLLENAPQLYGVAVPAQVAPYLNRAATLAQEGKELQLAHVHALCLSRLFYEHGLPSRAVGYMRAFLLDFRGPESGVTQADATDALIWLAWLYICSGQPQVALEVLDAVLGTLPEHCTTQQEGVVYNMRAIALRRTGNLRHAAECYRAAVEVCEEFEDRHNWAVALANLGLLCLRAKARGLAEEHLVQAVELFSELEEDELEGRELSFITVLLELGQHYINKGHHERGKIYYEWALLLAIQSEQSESQLKATRHLCHLYGQVCPNEAQCIIYNEHQLALVHYMGDRSVEADILETISDLYLSLGTEKANKSALEHTKQSLGIFIDLGMKRKEARAWLQAGKIYHILRQTELVELYVQVAQDVGLSTGDTQFILELLEAAGDIFFNSTVERDKAVCFYRDRALPIAVKTGSVRCQLRLSNKLAELLLQMTVYEEALEYSQTALDLSVTLGDNLNERVAFHRLATLYHCLGQFEMAEHHYLKALALCPTPLQYDEETLYYVRVYQTLGDIIFYDLKDPFDAAGYYHLALAAAMDLGNKKAQLNLCTRLATIYHNFLMDRELSLFFYQKARAFASDLNVRRINLAPDQNFHSTAQYRMDPQRSALAVTTG</sequence>
<evidence type="ECO:0000313" key="6">
    <source>
        <dbReference type="EMBL" id="KAL2079455.1"/>
    </source>
</evidence>
<evidence type="ECO:0000256" key="3">
    <source>
        <dbReference type="PROSITE-ProRule" id="PRU00339"/>
    </source>
</evidence>
<dbReference type="SUPFAM" id="SSF50044">
    <property type="entry name" value="SH3-domain"/>
    <property type="match status" value="1"/>
</dbReference>
<dbReference type="SMART" id="SM00326">
    <property type="entry name" value="SH3"/>
    <property type="match status" value="1"/>
</dbReference>
<dbReference type="InterPro" id="IPR001452">
    <property type="entry name" value="SH3_domain"/>
</dbReference>
<dbReference type="Pfam" id="PF13424">
    <property type="entry name" value="TPR_12"/>
    <property type="match status" value="1"/>
</dbReference>
<dbReference type="Proteomes" id="UP001591681">
    <property type="component" value="Unassembled WGS sequence"/>
</dbReference>
<dbReference type="InterPro" id="IPR011990">
    <property type="entry name" value="TPR-like_helical_dom_sf"/>
</dbReference>
<protein>
    <recommendedName>
        <fullName evidence="5">SH3 domain-containing protein</fullName>
    </recommendedName>
</protein>
<dbReference type="InterPro" id="IPR019734">
    <property type="entry name" value="TPR_rpt"/>
</dbReference>
<keyword evidence="1 2" id="KW-0728">SH3 domain</keyword>
<reference evidence="6 7" key="1">
    <citation type="submission" date="2024-09" db="EMBL/GenBank/DDBJ databases">
        <title>A chromosome-level genome assembly of Gray's grenadier anchovy, Coilia grayii.</title>
        <authorList>
            <person name="Fu Z."/>
        </authorList>
    </citation>
    <scope>NUCLEOTIDE SEQUENCE [LARGE SCALE GENOMIC DNA]</scope>
    <source>
        <strain evidence="6">G4</strain>
        <tissue evidence="6">Muscle</tissue>
    </source>
</reference>
<dbReference type="SMART" id="SM00028">
    <property type="entry name" value="TPR"/>
    <property type="match status" value="8"/>
</dbReference>
<evidence type="ECO:0000313" key="7">
    <source>
        <dbReference type="Proteomes" id="UP001591681"/>
    </source>
</evidence>
<feature type="compositionally biased region" description="Acidic residues" evidence="4">
    <location>
        <begin position="449"/>
        <end position="459"/>
    </location>
</feature>
<dbReference type="Gene3D" id="2.30.30.40">
    <property type="entry name" value="SH3 Domains"/>
    <property type="match status" value="1"/>
</dbReference>
<comment type="caution">
    <text evidence="6">The sequence shown here is derived from an EMBL/GenBank/DDBJ whole genome shotgun (WGS) entry which is preliminary data.</text>
</comment>
<dbReference type="PROSITE" id="PS50002">
    <property type="entry name" value="SH3"/>
    <property type="match status" value="1"/>
</dbReference>
<proteinExistence type="predicted"/>
<evidence type="ECO:0000256" key="1">
    <source>
        <dbReference type="ARBA" id="ARBA00022443"/>
    </source>
</evidence>
<accession>A0ABD1IZI6</accession>
<gene>
    <name evidence="6" type="ORF">ACEWY4_025199</name>
</gene>
<feature type="repeat" description="TPR" evidence="3">
    <location>
        <begin position="1183"/>
        <end position="1216"/>
    </location>
</feature>
<feature type="region of interest" description="Disordered" evidence="4">
    <location>
        <begin position="1"/>
        <end position="20"/>
    </location>
</feature>
<dbReference type="InterPro" id="IPR042772">
    <property type="entry name" value="SH3TC1/SH3TC2"/>
</dbReference>
<evidence type="ECO:0000256" key="2">
    <source>
        <dbReference type="PROSITE-ProRule" id="PRU00192"/>
    </source>
</evidence>
<feature type="region of interest" description="Disordered" evidence="4">
    <location>
        <begin position="50"/>
        <end position="73"/>
    </location>
</feature>
<keyword evidence="7" id="KW-1185">Reference proteome</keyword>
<dbReference type="SUPFAM" id="SSF48452">
    <property type="entry name" value="TPR-like"/>
    <property type="match status" value="4"/>
</dbReference>
<organism evidence="6 7">
    <name type="scientific">Coilia grayii</name>
    <name type="common">Gray's grenadier anchovy</name>
    <dbReference type="NCBI Taxonomy" id="363190"/>
    <lineage>
        <taxon>Eukaryota</taxon>
        <taxon>Metazoa</taxon>
        <taxon>Chordata</taxon>
        <taxon>Craniata</taxon>
        <taxon>Vertebrata</taxon>
        <taxon>Euteleostomi</taxon>
        <taxon>Actinopterygii</taxon>
        <taxon>Neopterygii</taxon>
        <taxon>Teleostei</taxon>
        <taxon>Clupei</taxon>
        <taxon>Clupeiformes</taxon>
        <taxon>Clupeoidei</taxon>
        <taxon>Engraulidae</taxon>
        <taxon>Coilinae</taxon>
        <taxon>Coilia</taxon>
    </lineage>
</organism>
<name>A0ABD1IZI6_9TELE</name>
<feature type="region of interest" description="Disordered" evidence="4">
    <location>
        <begin position="439"/>
        <end position="462"/>
    </location>
</feature>
<dbReference type="PANTHER" id="PTHR22647:SF3">
    <property type="entry name" value="SH3 DOMAIN AND TETRATRICOPEPTIDE REPEAT-CONTAINING PROTEIN 1"/>
    <property type="match status" value="1"/>
</dbReference>
<evidence type="ECO:0000259" key="5">
    <source>
        <dbReference type="PROSITE" id="PS50002"/>
    </source>
</evidence>
<evidence type="ECO:0000256" key="4">
    <source>
        <dbReference type="SAM" id="MobiDB-lite"/>
    </source>
</evidence>
<dbReference type="EMBL" id="JBHFQA010000022">
    <property type="protein sequence ID" value="KAL2079455.1"/>
    <property type="molecule type" value="Genomic_DNA"/>
</dbReference>
<dbReference type="InterPro" id="IPR036028">
    <property type="entry name" value="SH3-like_dom_sf"/>
</dbReference>
<feature type="domain" description="SH3" evidence="5">
    <location>
        <begin position="292"/>
        <end position="355"/>
    </location>
</feature>
<dbReference type="Pfam" id="PF00018">
    <property type="entry name" value="SH3_1"/>
    <property type="match status" value="1"/>
</dbReference>